<dbReference type="RefSeq" id="WP_148812394.1">
    <property type="nucleotide sequence ID" value="NZ_CP043046.1"/>
</dbReference>
<organism evidence="1 2">
    <name type="scientific">Pigmentiphaga aceris</name>
    <dbReference type="NCBI Taxonomy" id="1940612"/>
    <lineage>
        <taxon>Bacteria</taxon>
        <taxon>Pseudomonadati</taxon>
        <taxon>Pseudomonadota</taxon>
        <taxon>Betaproteobacteria</taxon>
        <taxon>Burkholderiales</taxon>
        <taxon>Alcaligenaceae</taxon>
        <taxon>Pigmentiphaga</taxon>
    </lineage>
</organism>
<dbReference type="EMBL" id="CP043046">
    <property type="protein sequence ID" value="QEI04769.1"/>
    <property type="molecule type" value="Genomic_DNA"/>
</dbReference>
<evidence type="ECO:0000313" key="2">
    <source>
        <dbReference type="Proteomes" id="UP000325161"/>
    </source>
</evidence>
<sequence>MTYEEYLDEVTTVIYENYDVTESGAVKFVVKAQAAGFFIAHDDNESMRTLEQAAIDADTIMEQRAAAKANKPA</sequence>
<dbReference type="AlphaFoldDB" id="A0A5C0ARL8"/>
<name>A0A5C0ARL8_9BURK</name>
<protein>
    <submittedName>
        <fullName evidence="1">Uncharacterized protein</fullName>
    </submittedName>
</protein>
<gene>
    <name evidence="1" type="ORF">FXN63_02130</name>
</gene>
<keyword evidence="2" id="KW-1185">Reference proteome</keyword>
<dbReference type="KEGG" id="pacr:FXN63_02130"/>
<evidence type="ECO:0000313" key="1">
    <source>
        <dbReference type="EMBL" id="QEI04769.1"/>
    </source>
</evidence>
<dbReference type="OrthoDB" id="8564334at2"/>
<accession>A0A5C0ARL8</accession>
<dbReference type="Proteomes" id="UP000325161">
    <property type="component" value="Chromosome"/>
</dbReference>
<reference evidence="1 2" key="1">
    <citation type="submission" date="2019-08" db="EMBL/GenBank/DDBJ databases">
        <title>Amphibian skin-associated Pigmentiphaga: genome sequence and occurrence across geography and hosts.</title>
        <authorList>
            <person name="Bletz M.C."/>
            <person name="Bunk B."/>
            <person name="Sproeer C."/>
            <person name="Biwer P."/>
            <person name="Reiter S."/>
            <person name="Rabemananjara F.C.E."/>
            <person name="Schulz S."/>
            <person name="Overmann J."/>
            <person name="Vences M."/>
        </authorList>
    </citation>
    <scope>NUCLEOTIDE SEQUENCE [LARGE SCALE GENOMIC DNA]</scope>
    <source>
        <strain evidence="1 2">Mada1488</strain>
    </source>
</reference>
<proteinExistence type="predicted"/>